<gene>
    <name evidence="2" type="ORF">QYT958_LOCUS48731</name>
</gene>
<dbReference type="AlphaFoldDB" id="A0A822GEN2"/>
<dbReference type="Proteomes" id="UP000663848">
    <property type="component" value="Unassembled WGS sequence"/>
</dbReference>
<sequence length="55" mass="6326">MFENGCYLRRQKRFKCTKQASKTRSRTSNNGQQQQQQSTSSIRLTNVNKTDPSAS</sequence>
<feature type="compositionally biased region" description="Polar residues" evidence="1">
    <location>
        <begin position="42"/>
        <end position="55"/>
    </location>
</feature>
<reference evidence="2" key="1">
    <citation type="submission" date="2021-02" db="EMBL/GenBank/DDBJ databases">
        <authorList>
            <person name="Nowell W R."/>
        </authorList>
    </citation>
    <scope>NUCLEOTIDE SEQUENCE</scope>
</reference>
<dbReference type="EMBL" id="CAJOBR010101490">
    <property type="protein sequence ID" value="CAF5153012.1"/>
    <property type="molecule type" value="Genomic_DNA"/>
</dbReference>
<feature type="non-terminal residue" evidence="2">
    <location>
        <position position="55"/>
    </location>
</feature>
<feature type="region of interest" description="Disordered" evidence="1">
    <location>
        <begin position="14"/>
        <end position="55"/>
    </location>
</feature>
<accession>A0A822GEN2</accession>
<name>A0A822GEN2_9BILA</name>
<organism evidence="2 3">
    <name type="scientific">Rotaria socialis</name>
    <dbReference type="NCBI Taxonomy" id="392032"/>
    <lineage>
        <taxon>Eukaryota</taxon>
        <taxon>Metazoa</taxon>
        <taxon>Spiralia</taxon>
        <taxon>Gnathifera</taxon>
        <taxon>Rotifera</taxon>
        <taxon>Eurotatoria</taxon>
        <taxon>Bdelloidea</taxon>
        <taxon>Philodinida</taxon>
        <taxon>Philodinidae</taxon>
        <taxon>Rotaria</taxon>
    </lineage>
</organism>
<evidence type="ECO:0000256" key="1">
    <source>
        <dbReference type="SAM" id="MobiDB-lite"/>
    </source>
</evidence>
<comment type="caution">
    <text evidence="2">The sequence shown here is derived from an EMBL/GenBank/DDBJ whole genome shotgun (WGS) entry which is preliminary data.</text>
</comment>
<evidence type="ECO:0000313" key="3">
    <source>
        <dbReference type="Proteomes" id="UP000663848"/>
    </source>
</evidence>
<proteinExistence type="predicted"/>
<protein>
    <submittedName>
        <fullName evidence="2">Uncharacterized protein</fullName>
    </submittedName>
</protein>
<feature type="compositionally biased region" description="Basic residues" evidence="1">
    <location>
        <begin position="14"/>
        <end position="25"/>
    </location>
</feature>
<evidence type="ECO:0000313" key="2">
    <source>
        <dbReference type="EMBL" id="CAF5153012.1"/>
    </source>
</evidence>
<feature type="compositionally biased region" description="Low complexity" evidence="1">
    <location>
        <begin position="26"/>
        <end position="41"/>
    </location>
</feature>